<dbReference type="AlphaFoldDB" id="A0A2W6P3E4"/>
<evidence type="ECO:0000313" key="2">
    <source>
        <dbReference type="Proteomes" id="UP000249204"/>
    </source>
</evidence>
<dbReference type="InterPro" id="IPR001611">
    <property type="entry name" value="Leu-rich_rpt"/>
</dbReference>
<evidence type="ECO:0000313" key="1">
    <source>
        <dbReference type="EMBL" id="PZT52716.1"/>
    </source>
</evidence>
<proteinExistence type="predicted"/>
<protein>
    <submittedName>
        <fullName evidence="1">Uncharacterized protein</fullName>
    </submittedName>
</protein>
<name>A0A2W6P3E4_9BACL</name>
<dbReference type="RefSeq" id="WP_111273084.1">
    <property type="nucleotide sequence ID" value="NZ_QKWW01000090.1"/>
</dbReference>
<dbReference type="PROSITE" id="PS51450">
    <property type="entry name" value="LRR"/>
    <property type="match status" value="1"/>
</dbReference>
<sequence length="98" mass="11551">MFKIILESVDGEHLDKVFEDGNDKYLQQDEDEFEMLGELSTCSYDVYTSKDMDLLILELERLKELLLDSNEIKHIEEIILLAYKCKNLENGRLIFTPF</sequence>
<accession>A0A2W6P3E4</accession>
<dbReference type="Proteomes" id="UP000249204">
    <property type="component" value="Unassembled WGS sequence"/>
</dbReference>
<gene>
    <name evidence="1" type="ORF">DN757_25990</name>
</gene>
<organism evidence="1 2">
    <name type="scientific">Paenibacillus silvae</name>
    <dbReference type="NCBI Taxonomy" id="1325358"/>
    <lineage>
        <taxon>Bacteria</taxon>
        <taxon>Bacillati</taxon>
        <taxon>Bacillota</taxon>
        <taxon>Bacilli</taxon>
        <taxon>Bacillales</taxon>
        <taxon>Paenibacillaceae</taxon>
        <taxon>Paenibacillus</taxon>
    </lineage>
</organism>
<reference evidence="1 2" key="1">
    <citation type="submission" date="2018-06" db="EMBL/GenBank/DDBJ databases">
        <title>Isolation of heavy metals resistant Paenibacillus silvae NC2 from Gold-Copper mine in ZiJin, China.</title>
        <authorList>
            <person name="Xu J."/>
            <person name="Mazhar H.S."/>
            <person name="Rensing C."/>
        </authorList>
    </citation>
    <scope>NUCLEOTIDE SEQUENCE [LARGE SCALE GENOMIC DNA]</scope>
    <source>
        <strain evidence="1 2">NC2</strain>
    </source>
</reference>
<comment type="caution">
    <text evidence="1">The sequence shown here is derived from an EMBL/GenBank/DDBJ whole genome shotgun (WGS) entry which is preliminary data.</text>
</comment>
<dbReference type="EMBL" id="QKWW01000090">
    <property type="protein sequence ID" value="PZT52716.1"/>
    <property type="molecule type" value="Genomic_DNA"/>
</dbReference>